<keyword evidence="3 6" id="KW-0285">Flavoprotein</keyword>
<feature type="binding site" evidence="5">
    <location>
        <position position="226"/>
    </location>
    <ligand>
        <name>FAD</name>
        <dbReference type="ChEBI" id="CHEBI:57692"/>
    </ligand>
</feature>
<evidence type="ECO:0000256" key="6">
    <source>
        <dbReference type="RuleBase" id="RU003968"/>
    </source>
</evidence>
<name>A0A2P9HD74_9HYPH</name>
<dbReference type="InterPro" id="IPR012132">
    <property type="entry name" value="GMC_OxRdtase"/>
</dbReference>
<dbReference type="EMBL" id="OOFM01000001">
    <property type="protein sequence ID" value="SPL62054.1"/>
    <property type="molecule type" value="Genomic_DNA"/>
</dbReference>
<dbReference type="Gene3D" id="3.50.50.60">
    <property type="entry name" value="FAD/NAD(P)-binding domain"/>
    <property type="match status" value="1"/>
</dbReference>
<dbReference type="InterPro" id="IPR036188">
    <property type="entry name" value="FAD/NAD-bd_sf"/>
</dbReference>
<dbReference type="EC" id="1.1.99.1" evidence="10"/>
<dbReference type="PANTHER" id="PTHR11552">
    <property type="entry name" value="GLUCOSE-METHANOL-CHOLINE GMC OXIDOREDUCTASE"/>
    <property type="match status" value="1"/>
</dbReference>
<comment type="cofactor">
    <cofactor evidence="1 5">
        <name>FAD</name>
        <dbReference type="ChEBI" id="CHEBI:57692"/>
    </cofactor>
</comment>
<keyword evidence="10" id="KW-0560">Oxidoreductase</keyword>
<evidence type="ECO:0000259" key="7">
    <source>
        <dbReference type="PROSITE" id="PS00623"/>
    </source>
</evidence>
<gene>
    <name evidence="9" type="ORF">HKX02_07440</name>
    <name evidence="10" type="ORF">OHAE_4846</name>
</gene>
<dbReference type="AlphaFoldDB" id="A0A2P9HD74"/>
<keyword evidence="4 5" id="KW-0274">FAD</keyword>
<feature type="domain" description="Glucose-methanol-choline oxidoreductase N-terminal" evidence="7">
    <location>
        <begin position="88"/>
        <end position="111"/>
    </location>
</feature>
<dbReference type="Pfam" id="PF05199">
    <property type="entry name" value="GMC_oxred_C"/>
    <property type="match status" value="1"/>
</dbReference>
<evidence type="ECO:0000256" key="3">
    <source>
        <dbReference type="ARBA" id="ARBA00022630"/>
    </source>
</evidence>
<reference evidence="9 12" key="3">
    <citation type="submission" date="2020-05" db="EMBL/GenBank/DDBJ databases">
        <title>Draft Genome Sequence of Ochrobactrum soli Isolated from Stable Fly Gut.</title>
        <authorList>
            <person name="Pileggi M.T."/>
            <person name="Vazhakkala L.J."/>
            <person name="Wong C.N."/>
        </authorList>
    </citation>
    <scope>NUCLEOTIDE SEQUENCE [LARGE SCALE GENOMIC DNA]</scope>
    <source>
        <strain evidence="9 12">MTP-C0764</strain>
    </source>
</reference>
<protein>
    <submittedName>
        <fullName evidence="10">Choline dehydrogenase</fullName>
        <ecNumber evidence="10">1.1.99.1</ecNumber>
    </submittedName>
    <submittedName>
        <fullName evidence="9">FAD-dependent oxidoreductase</fullName>
    </submittedName>
</protein>
<dbReference type="PROSITE" id="PS00623">
    <property type="entry name" value="GMC_OXRED_1"/>
    <property type="match status" value="1"/>
</dbReference>
<dbReference type="SUPFAM" id="SSF51905">
    <property type="entry name" value="FAD/NAD(P)-binding domain"/>
    <property type="match status" value="1"/>
</dbReference>
<dbReference type="RefSeq" id="WP_109366206.1">
    <property type="nucleotide sequence ID" value="NZ_JABFCY010000003.1"/>
</dbReference>
<evidence type="ECO:0000313" key="12">
    <source>
        <dbReference type="Proteomes" id="UP000574931"/>
    </source>
</evidence>
<evidence type="ECO:0000256" key="2">
    <source>
        <dbReference type="ARBA" id="ARBA00010790"/>
    </source>
</evidence>
<dbReference type="PANTHER" id="PTHR11552:SF147">
    <property type="entry name" value="CHOLINE DEHYDROGENASE, MITOCHONDRIAL"/>
    <property type="match status" value="1"/>
</dbReference>
<dbReference type="InterPro" id="IPR007867">
    <property type="entry name" value="GMC_OxRtase_C"/>
</dbReference>
<dbReference type="Proteomes" id="UP000246073">
    <property type="component" value="Unassembled WGS sequence"/>
</dbReference>
<dbReference type="EMBL" id="JABFCY010000003">
    <property type="protein sequence ID" value="NNU60093.1"/>
    <property type="molecule type" value="Genomic_DNA"/>
</dbReference>
<sequence length="538" mass="58981">MAQALPQNARFDFIIVGGGTAGCILAEALTRSGRNKVLLCEAGGEARSPWIRIPAGFYKLLVNKRYNWGFWSTEEAATDFRRIAIPRGKGLGGSTLINGMIYVRGQPQDYEHWQERGAAGWDWQGVLPYFKAIERWQLPDPDGLRGLSGPLPVNEVVEKNAIGEAFIAAAQAQGQKFNPDYNGASQEGVGWYQVNQSGGERYSADRAWLAQARKRSNLTVLTNTRVTRILLEGKKAVGVALTDGGESCNVLANEVIMTAGAIQTPQLLELSGIGDPDRLKSIGIEPVHALPGVGENYLDHFCTRMNWRVSQPVTLNEYTRGPRLVGEVLKYALKRRGVLTYGTGLNHAFLRSRPELDRPDVQFFFMHASYANAAERKLHHFPGMTLGVTQLRPRSRGSIHAVSADINVQPAIVPNFLDHEEDRRAMVDGMKLARRIIDQKPMDAFRVAELSPGENCARDEDWLAFARANGQTIYHAAGTCRMGEDSGAVVDPSLRVHGISGLRVIDASVMPEMVSGNTQAAVMMLAAKGADLVLGNKH</sequence>
<accession>A0A2P9HD74</accession>
<evidence type="ECO:0000313" key="11">
    <source>
        <dbReference type="Proteomes" id="UP000246073"/>
    </source>
</evidence>
<evidence type="ECO:0000313" key="10">
    <source>
        <dbReference type="EMBL" id="SPL62054.1"/>
    </source>
</evidence>
<reference evidence="10" key="2">
    <citation type="submission" date="2017-12" db="EMBL/GenBank/DDBJ databases">
        <authorList>
            <person name="Hurst M.R.H."/>
        </authorList>
    </citation>
    <scope>NUCLEOTIDE SEQUENCE [LARGE SCALE GENOMIC DNA]</scope>
    <source>
        <strain evidence="10">FI11154</strain>
    </source>
</reference>
<dbReference type="PROSITE" id="PS00624">
    <property type="entry name" value="GMC_OXRED_2"/>
    <property type="match status" value="1"/>
</dbReference>
<dbReference type="GO" id="GO:0008812">
    <property type="term" value="F:choline dehydrogenase activity"/>
    <property type="evidence" value="ECO:0007669"/>
    <property type="project" value="UniProtKB-EC"/>
</dbReference>
<dbReference type="SUPFAM" id="SSF54373">
    <property type="entry name" value="FAD-linked reductases, C-terminal domain"/>
    <property type="match status" value="1"/>
</dbReference>
<dbReference type="InterPro" id="IPR000172">
    <property type="entry name" value="GMC_OxRdtase_N"/>
</dbReference>
<comment type="similarity">
    <text evidence="2 6">Belongs to the GMC oxidoreductase family.</text>
</comment>
<evidence type="ECO:0000313" key="9">
    <source>
        <dbReference type="EMBL" id="NNU60093.1"/>
    </source>
</evidence>
<dbReference type="Gene3D" id="3.30.560.10">
    <property type="entry name" value="Glucose Oxidase, domain 3"/>
    <property type="match status" value="1"/>
</dbReference>
<reference evidence="11" key="1">
    <citation type="submission" date="2017-12" db="EMBL/GenBank/DDBJ databases">
        <authorList>
            <person name="Diaz M."/>
        </authorList>
    </citation>
    <scope>NUCLEOTIDE SEQUENCE [LARGE SCALE GENOMIC DNA]</scope>
    <source>
        <strain evidence="11">FI11154</strain>
    </source>
</reference>
<evidence type="ECO:0000256" key="4">
    <source>
        <dbReference type="ARBA" id="ARBA00022827"/>
    </source>
</evidence>
<keyword evidence="12" id="KW-1185">Reference proteome</keyword>
<evidence type="ECO:0000256" key="1">
    <source>
        <dbReference type="ARBA" id="ARBA00001974"/>
    </source>
</evidence>
<organism evidence="10 11">
    <name type="scientific">Ochrobactrum soli</name>
    <dbReference type="NCBI Taxonomy" id="2448455"/>
    <lineage>
        <taxon>Bacteria</taxon>
        <taxon>Pseudomonadati</taxon>
        <taxon>Pseudomonadota</taxon>
        <taxon>Alphaproteobacteria</taxon>
        <taxon>Hyphomicrobiales</taxon>
        <taxon>Brucellaceae</taxon>
        <taxon>Brucella/Ochrobactrum group</taxon>
        <taxon>Ochrobactrum</taxon>
    </lineage>
</organism>
<evidence type="ECO:0000259" key="8">
    <source>
        <dbReference type="PROSITE" id="PS00624"/>
    </source>
</evidence>
<dbReference type="GO" id="GO:0050660">
    <property type="term" value="F:flavin adenine dinucleotide binding"/>
    <property type="evidence" value="ECO:0007669"/>
    <property type="project" value="InterPro"/>
</dbReference>
<evidence type="ECO:0000256" key="5">
    <source>
        <dbReference type="PIRSR" id="PIRSR000137-2"/>
    </source>
</evidence>
<dbReference type="Pfam" id="PF00732">
    <property type="entry name" value="GMC_oxred_N"/>
    <property type="match status" value="1"/>
</dbReference>
<feature type="domain" description="Glucose-methanol-choline oxidoreductase N-terminal" evidence="8">
    <location>
        <begin position="260"/>
        <end position="274"/>
    </location>
</feature>
<dbReference type="PIRSF" id="PIRSF000137">
    <property type="entry name" value="Alcohol_oxidase"/>
    <property type="match status" value="1"/>
</dbReference>
<proteinExistence type="inferred from homology"/>
<dbReference type="Proteomes" id="UP000574931">
    <property type="component" value="Unassembled WGS sequence"/>
</dbReference>